<dbReference type="SUPFAM" id="SSF56219">
    <property type="entry name" value="DNase I-like"/>
    <property type="match status" value="1"/>
</dbReference>
<feature type="region of interest" description="Disordered" evidence="1">
    <location>
        <begin position="306"/>
        <end position="325"/>
    </location>
</feature>
<feature type="compositionally biased region" description="Polar residues" evidence="1">
    <location>
        <begin position="182"/>
        <end position="200"/>
    </location>
</feature>
<evidence type="ECO:0000259" key="2">
    <source>
        <dbReference type="Pfam" id="PF03372"/>
    </source>
</evidence>
<dbReference type="PANTHER" id="PTHR12121">
    <property type="entry name" value="CARBON CATABOLITE REPRESSOR PROTEIN 4"/>
    <property type="match status" value="1"/>
</dbReference>
<feature type="region of interest" description="Disordered" evidence="1">
    <location>
        <begin position="74"/>
        <end position="124"/>
    </location>
</feature>
<evidence type="ECO:0000256" key="1">
    <source>
        <dbReference type="SAM" id="MobiDB-lite"/>
    </source>
</evidence>
<dbReference type="AlphaFoldDB" id="A0AAV5UX48"/>
<name>A0AAV5UX48_9BILA</name>
<feature type="region of interest" description="Disordered" evidence="1">
    <location>
        <begin position="180"/>
        <end position="200"/>
    </location>
</feature>
<keyword evidence="4" id="KW-1185">Reference proteome</keyword>
<feature type="compositionally biased region" description="Pro residues" evidence="1">
    <location>
        <begin position="74"/>
        <end position="110"/>
    </location>
</feature>
<dbReference type="GO" id="GO:0000175">
    <property type="term" value="F:3'-5'-RNA exonuclease activity"/>
    <property type="evidence" value="ECO:0007669"/>
    <property type="project" value="TreeGrafter"/>
</dbReference>
<proteinExistence type="predicted"/>
<reference evidence="3" key="1">
    <citation type="submission" date="2023-10" db="EMBL/GenBank/DDBJ databases">
        <title>Genome assembly of Pristionchus species.</title>
        <authorList>
            <person name="Yoshida K."/>
            <person name="Sommer R.J."/>
        </authorList>
    </citation>
    <scope>NUCLEOTIDE SEQUENCE</scope>
    <source>
        <strain evidence="3">RS5133</strain>
    </source>
</reference>
<gene>
    <name evidence="3" type="ORF">PFISCL1PPCAC_1437</name>
</gene>
<dbReference type="Gene3D" id="3.60.10.10">
    <property type="entry name" value="Endonuclease/exonuclease/phosphatase"/>
    <property type="match status" value="1"/>
</dbReference>
<evidence type="ECO:0000313" key="4">
    <source>
        <dbReference type="Proteomes" id="UP001432322"/>
    </source>
</evidence>
<feature type="non-terminal residue" evidence="3">
    <location>
        <position position="1"/>
    </location>
</feature>
<dbReference type="InterPro" id="IPR050410">
    <property type="entry name" value="CCR4/nocturin_mRNA_transcr"/>
</dbReference>
<dbReference type="InterPro" id="IPR005135">
    <property type="entry name" value="Endo/exonuclease/phosphatase"/>
</dbReference>
<accession>A0AAV5UX48</accession>
<sequence>VCSRMAKKRHQSSQKSTWVPTVGNGGIQKKTPRKGQQQSAPSYVFRAHQPLPMTPNAIPRFPVFPIPVTMNPSRPPPPPMPIPPHRLGPPPHPTQFPPLPPPFPSLPPPHSHFTQPSPADPSHQSMHMRVMLGGFVPPNGRAGVGMNGVAGVGQSRPPLPPPLAPIGLVTTPIVAGRRKTPIKQQTTVKKSKSGSEVTTKKAQLKMARQLADTNKKKTVVSTPIVKEEPGAPKFNIFMNIAQRYRTTASSPDTIDIVDDEEEEDQIEEIPREEQTETADADMTIVDNMSICTVDEVGEETIDVIENEEGEGGERERREEGREIEEDEEIVCLGEHKSTHVMSEVILLDDDVVELKETDVVHESPKKERTKRASTSVMEQSIVVMSLKDEKEKSKATVSSTSVQLPDFIPLVDGKDKKKTATPKPSAAARRVQPATPVVQQKNERDLQQLQPILPSHSSFPWIGAPISTPIMMLTRQKGKKERRKEKGRKRADMRAMEVVASPATLARAVSASTCTLNPLAFATPSKIPLPNTAPPPTPLAHLFRFPPGSRPSSHLPSTSAMGMIQSRGLATSSKQSQPANINGIGMPTPSSAALVGGGGATTLAALLNDETEGVVRDSLTASGCYRRVWEEKWMSPGDDRVSNGDVKVDPSAAPFRICSYNVLCQKTIGATDYLYKHARFQPHVLEWAHRWPLIQRELSELNADVFGLQEIQDVHFEQFYEPFLKSLGYVCLFQKKSETQHADGLGVFVRANRFKITAMNSVDFLVRGDKLLDRGNVAQLLRLECLQTGASLIVSNTHILFNEKRGDVKLAQIALLMANIHAMRTGDEPVICLGDWNLEPASDLYNYITNGSLDASTFIPRYGSGQLREGRNFNVPPMREMPMDTHLKTKMSRDGVLYENEGALLQSLRSSHPSMFSHQIPLTSTYAPYRDRRVSTYHKDIANPDFIFYTTAGRGEQEASRLRLIRRLSMPPEASIRQHLEPWPNSYVPSDHIPLMAEFYLSK</sequence>
<comment type="caution">
    <text evidence="3">The sequence shown here is derived from an EMBL/GenBank/DDBJ whole genome shotgun (WGS) entry which is preliminary data.</text>
</comment>
<dbReference type="InterPro" id="IPR036691">
    <property type="entry name" value="Endo/exonu/phosph_ase_sf"/>
</dbReference>
<feature type="compositionally biased region" description="Basic residues" evidence="1">
    <location>
        <begin position="1"/>
        <end position="12"/>
    </location>
</feature>
<feature type="domain" description="Endonuclease/exonuclease/phosphatase" evidence="2">
    <location>
        <begin position="659"/>
        <end position="951"/>
    </location>
</feature>
<feature type="region of interest" description="Disordered" evidence="1">
    <location>
        <begin position="1"/>
        <end position="41"/>
    </location>
</feature>
<dbReference type="Pfam" id="PF03372">
    <property type="entry name" value="Exo_endo_phos"/>
    <property type="match status" value="1"/>
</dbReference>
<dbReference type="EMBL" id="BTSY01000001">
    <property type="protein sequence ID" value="GMT10140.1"/>
    <property type="molecule type" value="Genomic_DNA"/>
</dbReference>
<feature type="region of interest" description="Disordered" evidence="1">
    <location>
        <begin position="413"/>
        <end position="441"/>
    </location>
</feature>
<dbReference type="Proteomes" id="UP001432322">
    <property type="component" value="Unassembled WGS sequence"/>
</dbReference>
<organism evidence="3 4">
    <name type="scientific">Pristionchus fissidentatus</name>
    <dbReference type="NCBI Taxonomy" id="1538716"/>
    <lineage>
        <taxon>Eukaryota</taxon>
        <taxon>Metazoa</taxon>
        <taxon>Ecdysozoa</taxon>
        <taxon>Nematoda</taxon>
        <taxon>Chromadorea</taxon>
        <taxon>Rhabditida</taxon>
        <taxon>Rhabditina</taxon>
        <taxon>Diplogasteromorpha</taxon>
        <taxon>Diplogasteroidea</taxon>
        <taxon>Neodiplogasteridae</taxon>
        <taxon>Pristionchus</taxon>
    </lineage>
</organism>
<dbReference type="PANTHER" id="PTHR12121:SF34">
    <property type="entry name" value="PROTEIN ANGEL"/>
    <property type="match status" value="1"/>
</dbReference>
<evidence type="ECO:0000313" key="3">
    <source>
        <dbReference type="EMBL" id="GMT10140.1"/>
    </source>
</evidence>
<feature type="compositionally biased region" description="Basic and acidic residues" evidence="1">
    <location>
        <begin position="311"/>
        <end position="320"/>
    </location>
</feature>
<protein>
    <recommendedName>
        <fullName evidence="2">Endonuclease/exonuclease/phosphatase domain-containing protein</fullName>
    </recommendedName>
</protein>